<dbReference type="Gene3D" id="3.20.20.120">
    <property type="entry name" value="Enolase-like C-terminal domain"/>
    <property type="match status" value="1"/>
</dbReference>
<dbReference type="GO" id="GO:0018849">
    <property type="term" value="F:muconate cycloisomerase activity"/>
    <property type="evidence" value="ECO:0007669"/>
    <property type="project" value="UniProtKB-EC"/>
</dbReference>
<dbReference type="KEGG" id="nde:NIDE1440"/>
<protein>
    <submittedName>
        <fullName evidence="5 6">Putative Muconate cycloisomerase</fullName>
        <ecNumber evidence="5">5.5.1.-</ecNumber>
        <ecNumber evidence="6">5.5.1.1</ecNumber>
    </submittedName>
</protein>
<dbReference type="InterPro" id="IPR013341">
    <property type="entry name" value="Mandelate_racemase_N_dom"/>
</dbReference>
<reference evidence="5" key="1">
    <citation type="journal article" date="2008" name="Environ. Microbiol.">
        <title>Environmental genomics reveals a functional chlorite dismutase in the nitrite-oxidizing bacterium 'Candidatus Nitrospira defluvii'.</title>
        <authorList>
            <person name="Maixner F."/>
            <person name="Wagner M."/>
            <person name="Lucker S."/>
            <person name="Pelletier E."/>
            <person name="Schmitz-Esser S."/>
            <person name="Hace K."/>
            <person name="Spieck E."/>
            <person name="Konrat R."/>
            <person name="Le Paslier D."/>
            <person name="Daims H."/>
        </authorList>
    </citation>
    <scope>NUCLEOTIDE SEQUENCE</scope>
</reference>
<comment type="similarity">
    <text evidence="1">Belongs to the mandelate racemase/muconate lactonizing enzyme family.</text>
</comment>
<dbReference type="InterPro" id="IPR036849">
    <property type="entry name" value="Enolase-like_C_sf"/>
</dbReference>
<organism evidence="5">
    <name type="scientific">Nitrospira defluvii</name>
    <dbReference type="NCBI Taxonomy" id="330214"/>
    <lineage>
        <taxon>Bacteria</taxon>
        <taxon>Pseudomonadati</taxon>
        <taxon>Nitrospirota</taxon>
        <taxon>Nitrospiria</taxon>
        <taxon>Nitrospirales</taxon>
        <taxon>Nitrospiraceae</taxon>
        <taxon>Nitrospira</taxon>
    </lineage>
</organism>
<proteinExistence type="inferred from homology"/>
<dbReference type="PANTHER" id="PTHR48073">
    <property type="entry name" value="O-SUCCINYLBENZOATE SYNTHASE-RELATED"/>
    <property type="match status" value="1"/>
</dbReference>
<dbReference type="SUPFAM" id="SSF54826">
    <property type="entry name" value="Enolase N-terminal domain-like"/>
    <property type="match status" value="1"/>
</dbReference>
<dbReference type="AlphaFoldDB" id="B3U4M9"/>
<dbReference type="eggNOG" id="COG4948">
    <property type="taxonomic scope" value="Bacteria"/>
</dbReference>
<dbReference type="Pfam" id="PF13378">
    <property type="entry name" value="MR_MLE_C"/>
    <property type="match status" value="1"/>
</dbReference>
<dbReference type="PANTHER" id="PTHR48073:SF2">
    <property type="entry name" value="O-SUCCINYLBENZOATE SYNTHASE"/>
    <property type="match status" value="1"/>
</dbReference>
<dbReference type="SMART" id="SM00922">
    <property type="entry name" value="MR_MLE"/>
    <property type="match status" value="1"/>
</dbReference>
<dbReference type="GO" id="GO:0046872">
    <property type="term" value="F:metal ion binding"/>
    <property type="evidence" value="ECO:0007669"/>
    <property type="project" value="UniProtKB-KW"/>
</dbReference>
<evidence type="ECO:0000313" key="7">
    <source>
        <dbReference type="Proteomes" id="UP000001660"/>
    </source>
</evidence>
<evidence type="ECO:0000256" key="2">
    <source>
        <dbReference type="ARBA" id="ARBA00022723"/>
    </source>
</evidence>
<evidence type="ECO:0000256" key="1">
    <source>
        <dbReference type="ARBA" id="ARBA00008031"/>
    </source>
</evidence>
<dbReference type="Proteomes" id="UP000001660">
    <property type="component" value="Chromosome"/>
</dbReference>
<sequence length="364" mass="39602">MRVRSLAMTSLDIPFPQAFTHASATRAKTEAVLVRAESARGLVGMGEGCPRRYVTGETVAGAQDFFRSHRAEWMTCASIDDLQAWGTEHADLIDRNPAAWCAVETACLDLLGKELGQPIEVVVGGMPLSGLFRYSAVLGGEKFSSFEKQLRQYLAAGFTDFKLKVMGDLQADRERVAALTAAGIPDLRVRLDANNHWRHVDEAGEYIQSLHGSFTALEEPLQVGDYEGCRALSRHCGVPIILDESFMRVGQFPLIEGEPSLWILNIRVSKMGGLLRACTVAARAKAVGIPIVVGAQVGETSILTRVALVVADRYRDILIGQEGAVGTHLLEYDLCEPPLMFGRGGCLVDSVFYSRSGLGLSFVR</sequence>
<dbReference type="HOGENOM" id="CLU_030273_4_6_0"/>
<keyword evidence="2" id="KW-0479">Metal-binding</keyword>
<evidence type="ECO:0000256" key="3">
    <source>
        <dbReference type="ARBA" id="ARBA00023235"/>
    </source>
</evidence>
<reference evidence="6" key="3">
    <citation type="submission" date="2010-03" db="EMBL/GenBank/DDBJ databases">
        <authorList>
            <person name="Genoscope - CEA"/>
        </authorList>
    </citation>
    <scope>NUCLEOTIDE SEQUENCE</scope>
</reference>
<evidence type="ECO:0000259" key="4">
    <source>
        <dbReference type="SMART" id="SM00922"/>
    </source>
</evidence>
<evidence type="ECO:0000313" key="6">
    <source>
        <dbReference type="EMBL" id="CBK41189.1"/>
    </source>
</evidence>
<dbReference type="EMBL" id="FP929003">
    <property type="protein sequence ID" value="CBK41189.1"/>
    <property type="molecule type" value="Genomic_DNA"/>
</dbReference>
<dbReference type="InterPro" id="IPR013342">
    <property type="entry name" value="Mandelate_racemase_C"/>
</dbReference>
<dbReference type="SFLD" id="SFLDS00001">
    <property type="entry name" value="Enolase"/>
    <property type="match status" value="1"/>
</dbReference>
<dbReference type="EC" id="5.5.1.1" evidence="6"/>
<reference evidence="6 7" key="2">
    <citation type="journal article" date="2010" name="Proc. Natl. Acad. Sci. U.S.A.">
        <title>A Nitrospira metagenome illuminates the physiology and evolution of globally important nitrite-oxidizing bacteria.</title>
        <authorList>
            <person name="Lucker S."/>
            <person name="Wagner M."/>
            <person name="Maixner F."/>
            <person name="Pelletier E."/>
            <person name="Koch H."/>
            <person name="Vacherie B."/>
            <person name="Rattei T."/>
            <person name="Sinninghe Damste J."/>
            <person name="Spieck E."/>
            <person name="Le Paslier D."/>
            <person name="Daims H."/>
        </authorList>
    </citation>
    <scope>NUCLEOTIDE SEQUENCE [LARGE SCALE GENOMIC DNA]</scope>
</reference>
<keyword evidence="3 5" id="KW-0413">Isomerase</keyword>
<dbReference type="EC" id="5.5.1.-" evidence="5"/>
<feature type="domain" description="Mandelate racemase/muconate lactonizing enzyme C-terminal" evidence="4">
    <location>
        <begin position="143"/>
        <end position="239"/>
    </location>
</feature>
<dbReference type="InterPro" id="IPR029017">
    <property type="entry name" value="Enolase-like_N"/>
</dbReference>
<dbReference type="SFLD" id="SFLDG00180">
    <property type="entry name" value="muconate_cycloisomerase"/>
    <property type="match status" value="1"/>
</dbReference>
<gene>
    <name evidence="6" type="ORF">NIDE1440</name>
</gene>
<dbReference type="STRING" id="330214.NIDE1440"/>
<dbReference type="Gene3D" id="3.30.390.10">
    <property type="entry name" value="Enolase-like, N-terminal domain"/>
    <property type="match status" value="1"/>
</dbReference>
<dbReference type="SUPFAM" id="SSF51604">
    <property type="entry name" value="Enolase C-terminal domain-like"/>
    <property type="match status" value="1"/>
</dbReference>
<accession>B3U4M9</accession>
<dbReference type="GO" id="GO:0006518">
    <property type="term" value="P:peptide metabolic process"/>
    <property type="evidence" value="ECO:0007669"/>
    <property type="project" value="UniProtKB-ARBA"/>
</dbReference>
<dbReference type="EMBL" id="EU559167">
    <property type="protein sequence ID" value="ACE75596.1"/>
    <property type="molecule type" value="Genomic_DNA"/>
</dbReference>
<keyword evidence="7" id="KW-1185">Reference proteome</keyword>
<dbReference type="GO" id="GO:0016854">
    <property type="term" value="F:racemase and epimerase activity"/>
    <property type="evidence" value="ECO:0007669"/>
    <property type="project" value="UniProtKB-ARBA"/>
</dbReference>
<dbReference type="OrthoDB" id="9796450at2"/>
<name>B3U4M9_9BACT</name>
<evidence type="ECO:0000313" key="5">
    <source>
        <dbReference type="EMBL" id="ACE75596.1"/>
    </source>
</evidence>
<dbReference type="InterPro" id="IPR029065">
    <property type="entry name" value="Enolase_C-like"/>
</dbReference>
<dbReference type="Pfam" id="PF02746">
    <property type="entry name" value="MR_MLE_N"/>
    <property type="match status" value="1"/>
</dbReference>